<dbReference type="InterPro" id="IPR004653">
    <property type="entry name" value="DusA"/>
</dbReference>
<comment type="catalytic activity">
    <reaction evidence="9">
        <text>5,6-dihydrouridine(20a) in tRNA + NAD(+) = uridine(20a) in tRNA + NADH + H(+)</text>
        <dbReference type="Rhea" id="RHEA:53348"/>
        <dbReference type="Rhea" id="RHEA-COMP:13535"/>
        <dbReference type="Rhea" id="RHEA-COMP:13536"/>
        <dbReference type="ChEBI" id="CHEBI:15378"/>
        <dbReference type="ChEBI" id="CHEBI:57540"/>
        <dbReference type="ChEBI" id="CHEBI:57945"/>
        <dbReference type="ChEBI" id="CHEBI:65315"/>
        <dbReference type="ChEBI" id="CHEBI:74443"/>
    </reaction>
</comment>
<gene>
    <name evidence="9 11" type="primary">dusA</name>
    <name evidence="11" type="ORF">GCM10008943_17910</name>
</gene>
<feature type="binding site" evidence="9">
    <location>
        <begin position="276"/>
        <end position="277"/>
    </location>
    <ligand>
        <name>FMN</name>
        <dbReference type="ChEBI" id="CHEBI:58210"/>
    </ligand>
</feature>
<dbReference type="PANTHER" id="PTHR42907">
    <property type="entry name" value="FMN-LINKED OXIDOREDUCTASES SUPERFAMILY PROTEIN"/>
    <property type="match status" value="1"/>
</dbReference>
<feature type="domain" description="DUS-like FMN-binding" evidence="10">
    <location>
        <begin position="58"/>
        <end position="355"/>
    </location>
</feature>
<evidence type="ECO:0000256" key="2">
    <source>
        <dbReference type="ARBA" id="ARBA00022555"/>
    </source>
</evidence>
<evidence type="ECO:0000256" key="7">
    <source>
        <dbReference type="ARBA" id="ARBA00022884"/>
    </source>
</evidence>
<feature type="active site" description="Proton donor" evidence="9">
    <location>
        <position position="143"/>
    </location>
</feature>
<evidence type="ECO:0000256" key="1">
    <source>
        <dbReference type="ARBA" id="ARBA00001917"/>
    </source>
</evidence>
<keyword evidence="7 9" id="KW-0694">RNA-binding</keyword>
<feature type="site" description="Interacts with tRNA" evidence="9">
    <location>
        <position position="140"/>
    </location>
</feature>
<dbReference type="InterPro" id="IPR018517">
    <property type="entry name" value="tRNA_hU_synthase_CS"/>
</dbReference>
<evidence type="ECO:0000313" key="11">
    <source>
        <dbReference type="EMBL" id="GAA0602872.1"/>
    </source>
</evidence>
<dbReference type="EC" id="1.3.1.91" evidence="9"/>
<keyword evidence="3 9" id="KW-0285">Flavoprotein</keyword>
<comment type="function">
    <text evidence="9">Catalyzes the synthesis of 5,6-dihydrouridine (D), a modified base found in the D-loop of most tRNAs, via the reduction of the C5-C6 double bond in target uridines. Specifically modifies U20 and U20a in tRNAs.</text>
</comment>
<comment type="catalytic activity">
    <reaction evidence="9">
        <text>5,6-dihydrouridine(20) in tRNA + NADP(+) = uridine(20) in tRNA + NADPH + H(+)</text>
        <dbReference type="Rhea" id="RHEA:53336"/>
        <dbReference type="Rhea" id="RHEA-COMP:13533"/>
        <dbReference type="Rhea" id="RHEA-COMP:13534"/>
        <dbReference type="ChEBI" id="CHEBI:15378"/>
        <dbReference type="ChEBI" id="CHEBI:57783"/>
        <dbReference type="ChEBI" id="CHEBI:58349"/>
        <dbReference type="ChEBI" id="CHEBI:65315"/>
        <dbReference type="ChEBI" id="CHEBI:74443"/>
        <dbReference type="EC" id="1.3.1.91"/>
    </reaction>
</comment>
<feature type="site" description="Interacts with tRNA; defines subfamily-specific binding signature" evidence="9">
    <location>
        <position position="342"/>
    </location>
</feature>
<evidence type="ECO:0000256" key="9">
    <source>
        <dbReference type="HAMAP-Rule" id="MF_02041"/>
    </source>
</evidence>
<feature type="site" description="Interacts with tRNA; defines subfamily-specific binding signature" evidence="9">
    <location>
        <position position="345"/>
    </location>
</feature>
<dbReference type="Pfam" id="PF01207">
    <property type="entry name" value="Dus"/>
    <property type="match status" value="1"/>
</dbReference>
<reference evidence="11 12" key="1">
    <citation type="journal article" date="2019" name="Int. J. Syst. Evol. Microbiol.">
        <title>The Global Catalogue of Microorganisms (GCM) 10K type strain sequencing project: providing services to taxonomists for standard genome sequencing and annotation.</title>
        <authorList>
            <consortium name="The Broad Institute Genomics Platform"/>
            <consortium name="The Broad Institute Genome Sequencing Center for Infectious Disease"/>
            <person name="Wu L."/>
            <person name="Ma J."/>
        </authorList>
    </citation>
    <scope>NUCLEOTIDE SEQUENCE [LARGE SCALE GENOMIC DNA]</scope>
    <source>
        <strain evidence="11 12">JCM 15115</strain>
    </source>
</reference>
<evidence type="ECO:0000256" key="3">
    <source>
        <dbReference type="ARBA" id="ARBA00022630"/>
    </source>
</evidence>
<evidence type="ECO:0000256" key="8">
    <source>
        <dbReference type="ARBA" id="ARBA00023002"/>
    </source>
</evidence>
<evidence type="ECO:0000313" key="12">
    <source>
        <dbReference type="Proteomes" id="UP001424441"/>
    </source>
</evidence>
<dbReference type="EMBL" id="BAAADE010000002">
    <property type="protein sequence ID" value="GAA0602872.1"/>
    <property type="molecule type" value="Genomic_DNA"/>
</dbReference>
<protein>
    <recommendedName>
        <fullName evidence="9">tRNA-dihydrouridine(20/20a) synthase</fullName>
        <ecNumber evidence="9">1.3.1.91</ecNumber>
    </recommendedName>
    <alternativeName>
        <fullName evidence="9">U20-specific dihydrouridine synthase</fullName>
        <shortName evidence="9">U20-specific Dus</shortName>
    </alternativeName>
    <alternativeName>
        <fullName evidence="9">tRNA-dihydrouridine synthase A</fullName>
    </alternativeName>
</protein>
<keyword evidence="6 9" id="KW-0521">NADP</keyword>
<dbReference type="InterPro" id="IPR013785">
    <property type="entry name" value="Aldolase_TIM"/>
</dbReference>
<comment type="catalytic activity">
    <reaction evidence="9">
        <text>5,6-dihydrouridine(20a) in tRNA + NADP(+) = uridine(20a) in tRNA + NADPH + H(+)</text>
        <dbReference type="Rhea" id="RHEA:53344"/>
        <dbReference type="Rhea" id="RHEA-COMP:13535"/>
        <dbReference type="Rhea" id="RHEA-COMP:13536"/>
        <dbReference type="ChEBI" id="CHEBI:15378"/>
        <dbReference type="ChEBI" id="CHEBI:57783"/>
        <dbReference type="ChEBI" id="CHEBI:58349"/>
        <dbReference type="ChEBI" id="CHEBI:65315"/>
        <dbReference type="ChEBI" id="CHEBI:74443"/>
    </reaction>
</comment>
<dbReference type="SUPFAM" id="SSF51395">
    <property type="entry name" value="FMN-linked oxidoreductases"/>
    <property type="match status" value="1"/>
</dbReference>
<feature type="binding site" evidence="9">
    <location>
        <position position="113"/>
    </location>
    <ligand>
        <name>FMN</name>
        <dbReference type="ChEBI" id="CHEBI:58210"/>
    </ligand>
</feature>
<comment type="caution">
    <text evidence="11">The sequence shown here is derived from an EMBL/GenBank/DDBJ whole genome shotgun (WGS) entry which is preliminary data.</text>
</comment>
<keyword evidence="5 9" id="KW-0819">tRNA processing</keyword>
<proteinExistence type="inferred from homology"/>
<comment type="cofactor">
    <cofactor evidence="1 9">
        <name>FMN</name>
        <dbReference type="ChEBI" id="CHEBI:58210"/>
    </cofactor>
</comment>
<evidence type="ECO:0000256" key="5">
    <source>
        <dbReference type="ARBA" id="ARBA00022694"/>
    </source>
</evidence>
<dbReference type="Gene3D" id="1.20.120.1460">
    <property type="match status" value="1"/>
</dbReference>
<keyword evidence="4 9" id="KW-0288">FMN</keyword>
<dbReference type="Gene3D" id="3.20.20.70">
    <property type="entry name" value="Aldolase class I"/>
    <property type="match status" value="1"/>
</dbReference>
<feature type="binding site" evidence="9">
    <location>
        <begin position="60"/>
        <end position="62"/>
    </location>
    <ligand>
        <name>FMN</name>
        <dbReference type="ChEBI" id="CHEBI:58210"/>
    </ligand>
</feature>
<organism evidence="11 12">
    <name type="scientific">Paenochrobactrum glaciei</name>
    <dbReference type="NCBI Taxonomy" id="486407"/>
    <lineage>
        <taxon>Bacteria</taxon>
        <taxon>Pseudomonadati</taxon>
        <taxon>Pseudomonadota</taxon>
        <taxon>Alphaproteobacteria</taxon>
        <taxon>Hyphomicrobiales</taxon>
        <taxon>Brucellaceae</taxon>
        <taxon>Paenochrobactrum</taxon>
    </lineage>
</organism>
<name>A0ABN1G2J9_9HYPH</name>
<dbReference type="NCBIfam" id="NF008774">
    <property type="entry name" value="PRK11815.1"/>
    <property type="match status" value="1"/>
</dbReference>
<keyword evidence="12" id="KW-1185">Reference proteome</keyword>
<comment type="similarity">
    <text evidence="9">Belongs to the Dus family. DusA subfamily.</text>
</comment>
<keyword evidence="2 9" id="KW-0820">tRNA-binding</keyword>
<dbReference type="HAMAP" id="MF_02041">
    <property type="entry name" value="DusA_subfam"/>
    <property type="match status" value="1"/>
</dbReference>
<feature type="binding site" evidence="9">
    <location>
        <position position="214"/>
    </location>
    <ligand>
        <name>FMN</name>
        <dbReference type="ChEBI" id="CHEBI:58210"/>
    </ligand>
</feature>
<comment type="catalytic activity">
    <reaction evidence="9">
        <text>5,6-dihydrouridine(20) in tRNA + NAD(+) = uridine(20) in tRNA + NADH + H(+)</text>
        <dbReference type="Rhea" id="RHEA:53340"/>
        <dbReference type="Rhea" id="RHEA-COMP:13533"/>
        <dbReference type="Rhea" id="RHEA-COMP:13534"/>
        <dbReference type="ChEBI" id="CHEBI:15378"/>
        <dbReference type="ChEBI" id="CHEBI:57540"/>
        <dbReference type="ChEBI" id="CHEBI:57945"/>
        <dbReference type="ChEBI" id="CHEBI:65315"/>
        <dbReference type="ChEBI" id="CHEBI:74443"/>
        <dbReference type="EC" id="1.3.1.91"/>
    </reaction>
</comment>
<keyword evidence="8 9" id="KW-0560">Oxidoreductase</keyword>
<dbReference type="PANTHER" id="PTHR42907:SF1">
    <property type="entry name" value="FMN-LINKED OXIDOREDUCTASES SUPERFAMILY PROTEIN"/>
    <property type="match status" value="1"/>
</dbReference>
<sequence length="390" mass="42816">MLLLPAYNVYERAVIFVVIIYMQARLPEKTVSSIAQLYQAQSASASQNWPQNWPRLSIAPMLDWTDRHCRFFHRILTKNTLLYTEMVVADAAIHGRREFLLGFDDTQHPVALQLGGSDPKKLAEAAKIGADFGYDEINLNVGCPSDRVQSGTFGACLMQTPGVVAACVAAMKQAVSIPVTVKCRIGVDEQDTETALGELARLTIGEGVDALWVHARKAWLQGLSPKENRDIPPLDYDRVYRLKQQYGAQFIGINGGINNLQEGLEHLQAVDGVMIGRAAYHNPLLLREADALLYGDAHEPVSDAELIDAMCNYCDRHIASGGKLNQVTRHMVGLFAGQPSARRFRQILSVEAPKAGATSDVLRAAYQVIVEAREEAEAYECGLGALNPAE</sequence>
<accession>A0ABN1G2J9</accession>
<evidence type="ECO:0000256" key="4">
    <source>
        <dbReference type="ARBA" id="ARBA00022643"/>
    </source>
</evidence>
<feature type="site" description="Interacts with tRNA" evidence="9">
    <location>
        <position position="229"/>
    </location>
</feature>
<evidence type="ECO:0000256" key="6">
    <source>
        <dbReference type="ARBA" id="ARBA00022857"/>
    </source>
</evidence>
<feature type="binding site" evidence="9">
    <location>
        <position position="182"/>
    </location>
    <ligand>
        <name>FMN</name>
        <dbReference type="ChEBI" id="CHEBI:58210"/>
    </ligand>
</feature>
<evidence type="ECO:0000259" key="10">
    <source>
        <dbReference type="Pfam" id="PF01207"/>
    </source>
</evidence>
<dbReference type="PROSITE" id="PS01136">
    <property type="entry name" value="UPF0034"/>
    <property type="match status" value="1"/>
</dbReference>
<feature type="binding site" evidence="9">
    <location>
        <begin position="254"/>
        <end position="256"/>
    </location>
    <ligand>
        <name>FMN</name>
        <dbReference type="ChEBI" id="CHEBI:58210"/>
    </ligand>
</feature>
<dbReference type="CDD" id="cd02801">
    <property type="entry name" value="DUS_like_FMN"/>
    <property type="match status" value="1"/>
</dbReference>
<feature type="site" description="Interacts with tRNA; defines subfamily-specific binding signature" evidence="9">
    <location>
        <position position="226"/>
    </location>
</feature>
<dbReference type="InterPro" id="IPR035587">
    <property type="entry name" value="DUS-like_FMN-bd"/>
</dbReference>
<dbReference type="NCBIfam" id="TIGR00742">
    <property type="entry name" value="yjbN"/>
    <property type="match status" value="1"/>
</dbReference>
<dbReference type="Proteomes" id="UP001424441">
    <property type="component" value="Unassembled WGS sequence"/>
</dbReference>